<dbReference type="InterPro" id="IPR046373">
    <property type="entry name" value="Acyl-CoA_Oxase/DH_mid-dom_sf"/>
</dbReference>
<comment type="cofactor">
    <cofactor evidence="1 9">
        <name>FAD</name>
        <dbReference type="ChEBI" id="CHEBI:57692"/>
    </cofactor>
</comment>
<evidence type="ECO:0000256" key="9">
    <source>
        <dbReference type="RuleBase" id="RU362125"/>
    </source>
</evidence>
<dbReference type="Proteomes" id="UP000637002">
    <property type="component" value="Unassembled WGS sequence"/>
</dbReference>
<evidence type="ECO:0000256" key="6">
    <source>
        <dbReference type="ARBA" id="ARBA00066461"/>
    </source>
</evidence>
<dbReference type="PIRSF" id="PIRSF016578">
    <property type="entry name" value="HsaA"/>
    <property type="match status" value="1"/>
</dbReference>
<dbReference type="EC" id="3.13.1.4" evidence="6"/>
<reference evidence="13" key="1">
    <citation type="journal article" date="2014" name="Int. J. Syst. Evol. Microbiol.">
        <title>Complete genome sequence of Corynebacterium casei LMG S-19264T (=DSM 44701T), isolated from a smear-ripened cheese.</title>
        <authorList>
            <consortium name="US DOE Joint Genome Institute (JGI-PGF)"/>
            <person name="Walter F."/>
            <person name="Albersmeier A."/>
            <person name="Kalinowski J."/>
            <person name="Ruckert C."/>
        </authorList>
    </citation>
    <scope>NUCLEOTIDE SEQUENCE</scope>
    <source>
        <strain evidence="13">CGMCC 1.12919</strain>
    </source>
</reference>
<sequence length="384" mass="41417">MSEDARDLWRPYANEALVRQVRGFVERRVAPAAHDIDARDVYPTELVRELAALGCNAICLPEAYGGRAEPYSSAVAVCEEVGYGSAAVAISLITIFQAQTIIRLFGSDSLKERYLPRFAGGLIASYALTEASHGSDIRTLDTKARREGGMWVLDGEKSFITSGSEAEFFVILAQTEAGVSAFAVPRESEGLTTYVGHNSATMGLRNGPHVNIRLQGVRLPLDHLIGEDGKGVRQAVTTLDYSRTAAAGISIGIARAAYDAALAFTANRVAFDQKVIQFQGIQWYFAEALARIDAARLLVYRAAEALDSHDDVMRYASGAKLIAAEVATDVASKAIQVCGAYGTMVNAPFSRYFRDAKTYEIGGGSSEVLKNTLAKYFLGFAGVR</sequence>
<feature type="domain" description="Acyl-CoA dehydrogenase/oxidase N-terminal" evidence="12">
    <location>
        <begin position="15"/>
        <end position="121"/>
    </location>
</feature>
<evidence type="ECO:0000256" key="3">
    <source>
        <dbReference type="ARBA" id="ARBA00022630"/>
    </source>
</evidence>
<dbReference type="SUPFAM" id="SSF47203">
    <property type="entry name" value="Acyl-CoA dehydrogenase C-terminal domain-like"/>
    <property type="match status" value="1"/>
</dbReference>
<dbReference type="InterPro" id="IPR036250">
    <property type="entry name" value="AcylCo_DH-like_C"/>
</dbReference>
<evidence type="ECO:0000259" key="12">
    <source>
        <dbReference type="Pfam" id="PF02771"/>
    </source>
</evidence>
<dbReference type="RefSeq" id="WP_188612474.1">
    <property type="nucleotide sequence ID" value="NZ_BMGG01000011.1"/>
</dbReference>
<keyword evidence="9" id="KW-0560">Oxidoreductase</keyword>
<dbReference type="PANTHER" id="PTHR43884">
    <property type="entry name" value="ACYL-COA DEHYDROGENASE"/>
    <property type="match status" value="1"/>
</dbReference>
<dbReference type="InterPro" id="IPR009100">
    <property type="entry name" value="AcylCoA_DH/oxidase_NM_dom_sf"/>
</dbReference>
<dbReference type="InterPro" id="IPR013786">
    <property type="entry name" value="AcylCoA_DH/ox_N"/>
</dbReference>
<evidence type="ECO:0000256" key="8">
    <source>
        <dbReference type="ARBA" id="ARBA00075603"/>
    </source>
</evidence>
<dbReference type="Pfam" id="PF02770">
    <property type="entry name" value="Acyl-CoA_dh_M"/>
    <property type="match status" value="1"/>
</dbReference>
<dbReference type="InterPro" id="IPR006091">
    <property type="entry name" value="Acyl-CoA_Oxase/DH_mid-dom"/>
</dbReference>
<name>A0A916UWB8_9HYPH</name>
<dbReference type="FunFam" id="1.20.140.10:FF:000004">
    <property type="entry name" value="Acyl-CoA dehydrogenase FadE25"/>
    <property type="match status" value="1"/>
</dbReference>
<dbReference type="SUPFAM" id="SSF56645">
    <property type="entry name" value="Acyl-CoA dehydrogenase NM domain-like"/>
    <property type="match status" value="1"/>
</dbReference>
<dbReference type="GO" id="GO:0050660">
    <property type="term" value="F:flavin adenine dinucleotide binding"/>
    <property type="evidence" value="ECO:0007669"/>
    <property type="project" value="InterPro"/>
</dbReference>
<dbReference type="PANTHER" id="PTHR43884:SF12">
    <property type="entry name" value="ISOVALERYL-COA DEHYDROGENASE, MITOCHONDRIAL-RELATED"/>
    <property type="match status" value="1"/>
</dbReference>
<feature type="domain" description="Acyl-CoA oxidase/dehydrogenase middle" evidence="11">
    <location>
        <begin position="126"/>
        <end position="216"/>
    </location>
</feature>
<feature type="domain" description="Acyl-CoA dehydrogenase/oxidase C-terminal" evidence="10">
    <location>
        <begin position="229"/>
        <end position="375"/>
    </location>
</feature>
<comment type="caution">
    <text evidence="13">The sequence shown here is derived from an EMBL/GenBank/DDBJ whole genome shotgun (WGS) entry which is preliminary data.</text>
</comment>
<gene>
    <name evidence="13" type="ORF">GCM10010994_56170</name>
</gene>
<keyword evidence="4 9" id="KW-0274">FAD</keyword>
<dbReference type="Gene3D" id="1.10.540.10">
    <property type="entry name" value="Acyl-CoA dehydrogenase/oxidase, N-terminal domain"/>
    <property type="match status" value="1"/>
</dbReference>
<dbReference type="Gene3D" id="1.20.140.10">
    <property type="entry name" value="Butyryl-CoA Dehydrogenase, subunit A, domain 3"/>
    <property type="match status" value="1"/>
</dbReference>
<evidence type="ECO:0000256" key="1">
    <source>
        <dbReference type="ARBA" id="ARBA00001974"/>
    </source>
</evidence>
<evidence type="ECO:0000313" key="14">
    <source>
        <dbReference type="Proteomes" id="UP000637002"/>
    </source>
</evidence>
<dbReference type="Pfam" id="PF02771">
    <property type="entry name" value="Acyl-CoA_dh_N"/>
    <property type="match status" value="1"/>
</dbReference>
<dbReference type="InterPro" id="IPR037069">
    <property type="entry name" value="AcylCoA_DH/ox_N_sf"/>
</dbReference>
<evidence type="ECO:0000256" key="4">
    <source>
        <dbReference type="ARBA" id="ARBA00022827"/>
    </source>
</evidence>
<comment type="similarity">
    <text evidence="2 9">Belongs to the acyl-CoA dehydrogenase family.</text>
</comment>
<organism evidence="13 14">
    <name type="scientific">Chelatococcus reniformis</name>
    <dbReference type="NCBI Taxonomy" id="1494448"/>
    <lineage>
        <taxon>Bacteria</taxon>
        <taxon>Pseudomonadati</taxon>
        <taxon>Pseudomonadota</taxon>
        <taxon>Alphaproteobacteria</taxon>
        <taxon>Hyphomicrobiales</taxon>
        <taxon>Chelatococcaceae</taxon>
        <taxon>Chelatococcus</taxon>
    </lineage>
</organism>
<proteinExistence type="inferred from homology"/>
<reference evidence="13" key="2">
    <citation type="submission" date="2020-09" db="EMBL/GenBank/DDBJ databases">
        <authorList>
            <person name="Sun Q."/>
            <person name="Zhou Y."/>
        </authorList>
    </citation>
    <scope>NUCLEOTIDE SEQUENCE</scope>
    <source>
        <strain evidence="13">CGMCC 1.12919</strain>
    </source>
</reference>
<dbReference type="InterPro" id="IPR009075">
    <property type="entry name" value="AcylCo_DH/oxidase_C"/>
</dbReference>
<evidence type="ECO:0000256" key="5">
    <source>
        <dbReference type="ARBA" id="ARBA00052938"/>
    </source>
</evidence>
<keyword evidence="3 9" id="KW-0285">Flavoprotein</keyword>
<dbReference type="Gene3D" id="2.40.110.10">
    <property type="entry name" value="Butyryl-CoA Dehydrogenase, subunit A, domain 2"/>
    <property type="match status" value="1"/>
</dbReference>
<evidence type="ECO:0000313" key="13">
    <source>
        <dbReference type="EMBL" id="GGC91162.1"/>
    </source>
</evidence>
<dbReference type="GO" id="GO:0003995">
    <property type="term" value="F:acyl-CoA dehydrogenase activity"/>
    <property type="evidence" value="ECO:0007669"/>
    <property type="project" value="TreeGrafter"/>
</dbReference>
<dbReference type="EMBL" id="BMGG01000011">
    <property type="protein sequence ID" value="GGC91162.1"/>
    <property type="molecule type" value="Genomic_DNA"/>
</dbReference>
<accession>A0A916UWB8</accession>
<evidence type="ECO:0000256" key="2">
    <source>
        <dbReference type="ARBA" id="ARBA00009347"/>
    </source>
</evidence>
<dbReference type="Pfam" id="PF00441">
    <property type="entry name" value="Acyl-CoA_dh_1"/>
    <property type="match status" value="1"/>
</dbReference>
<comment type="catalytic activity">
    <reaction evidence="5">
        <text>3-sulfinopropanoyl-CoA + H2O = propanoyl-CoA + sulfite + H(+)</text>
        <dbReference type="Rhea" id="RHEA:41624"/>
        <dbReference type="ChEBI" id="CHEBI:15377"/>
        <dbReference type="ChEBI" id="CHEBI:15378"/>
        <dbReference type="ChEBI" id="CHEBI:17359"/>
        <dbReference type="ChEBI" id="CHEBI:57392"/>
        <dbReference type="ChEBI" id="CHEBI:78349"/>
        <dbReference type="EC" id="3.13.1.4"/>
    </reaction>
    <physiologicalReaction direction="left-to-right" evidence="5">
        <dbReference type="Rhea" id="RHEA:41625"/>
    </physiologicalReaction>
</comment>
<protein>
    <recommendedName>
        <fullName evidence="7">3-sulfinopropanoyl-CoA desulfinase</fullName>
        <ecNumber evidence="6">3.13.1.4</ecNumber>
    </recommendedName>
    <alternativeName>
        <fullName evidence="8">3-sulfinopropionyl coenzyme A desulfinase</fullName>
    </alternativeName>
</protein>
<evidence type="ECO:0000259" key="10">
    <source>
        <dbReference type="Pfam" id="PF00441"/>
    </source>
</evidence>
<dbReference type="AlphaFoldDB" id="A0A916UWB8"/>
<keyword evidence="14" id="KW-1185">Reference proteome</keyword>
<evidence type="ECO:0000256" key="7">
    <source>
        <dbReference type="ARBA" id="ARBA00068311"/>
    </source>
</evidence>
<evidence type="ECO:0000259" key="11">
    <source>
        <dbReference type="Pfam" id="PF02770"/>
    </source>
</evidence>